<comment type="subcellular location">
    <subcellularLocation>
        <location evidence="1">Cell membrane</location>
        <topology evidence="1">Multi-pass membrane protein</topology>
    </subcellularLocation>
</comment>
<gene>
    <name evidence="9" type="ORF">GCM10009654_52680</name>
</gene>
<evidence type="ECO:0000256" key="2">
    <source>
        <dbReference type="ARBA" id="ARBA00022475"/>
    </source>
</evidence>
<keyword evidence="4 6" id="KW-1133">Transmembrane helix</keyword>
<feature type="domain" description="Cardiolipin synthase N-terminal" evidence="8">
    <location>
        <begin position="28"/>
        <end position="74"/>
    </location>
</feature>
<dbReference type="InterPro" id="IPR018649">
    <property type="entry name" value="SHOCT"/>
</dbReference>
<dbReference type="InterPro" id="IPR027379">
    <property type="entry name" value="CLS_N"/>
</dbReference>
<keyword evidence="10" id="KW-1185">Reference proteome</keyword>
<evidence type="ECO:0000256" key="6">
    <source>
        <dbReference type="SAM" id="Phobius"/>
    </source>
</evidence>
<protein>
    <submittedName>
        <fullName evidence="9">SHOCT domain-containing protein</fullName>
    </submittedName>
</protein>
<dbReference type="EMBL" id="BAAAKV010000056">
    <property type="protein sequence ID" value="GAA1188565.1"/>
    <property type="molecule type" value="Genomic_DNA"/>
</dbReference>
<feature type="transmembrane region" description="Helical" evidence="6">
    <location>
        <begin position="12"/>
        <end position="33"/>
    </location>
</feature>
<accession>A0ABN1V409</accession>
<evidence type="ECO:0000256" key="3">
    <source>
        <dbReference type="ARBA" id="ARBA00022692"/>
    </source>
</evidence>
<dbReference type="Pfam" id="PF13396">
    <property type="entry name" value="PLDc_N"/>
    <property type="match status" value="1"/>
</dbReference>
<name>A0ABN1V409_9ACTN</name>
<reference evidence="9 10" key="1">
    <citation type="journal article" date="2019" name="Int. J. Syst. Evol. Microbiol.">
        <title>The Global Catalogue of Microorganisms (GCM) 10K type strain sequencing project: providing services to taxonomists for standard genome sequencing and annotation.</title>
        <authorList>
            <consortium name="The Broad Institute Genomics Platform"/>
            <consortium name="The Broad Institute Genome Sequencing Center for Infectious Disease"/>
            <person name="Wu L."/>
            <person name="Ma J."/>
        </authorList>
    </citation>
    <scope>NUCLEOTIDE SEQUENCE [LARGE SCALE GENOMIC DNA]</scope>
    <source>
        <strain evidence="9 10">JCM 12696</strain>
    </source>
</reference>
<organism evidence="9 10">
    <name type="scientific">Streptomyces hebeiensis</name>
    <dbReference type="NCBI Taxonomy" id="229486"/>
    <lineage>
        <taxon>Bacteria</taxon>
        <taxon>Bacillati</taxon>
        <taxon>Actinomycetota</taxon>
        <taxon>Actinomycetes</taxon>
        <taxon>Kitasatosporales</taxon>
        <taxon>Streptomycetaceae</taxon>
        <taxon>Streptomyces</taxon>
    </lineage>
</organism>
<evidence type="ECO:0000259" key="7">
    <source>
        <dbReference type="Pfam" id="PF09851"/>
    </source>
</evidence>
<sequence length="137" mass="15715">MMAGYVELAYDYPVLGVFLSVLWFFLWVLWLVVLFRVIIDIFRDRKLSGWAKAGWLLFVLVVPFLGVLVYVIARGRGMGEREVKHVQEQQQAFESYVRDTARGSKSSADELTALSDLRSKGVLSDAEFERAKEKVLH</sequence>
<evidence type="ECO:0000256" key="5">
    <source>
        <dbReference type="ARBA" id="ARBA00023136"/>
    </source>
</evidence>
<keyword evidence="3 6" id="KW-0812">Transmembrane</keyword>
<evidence type="ECO:0000259" key="8">
    <source>
        <dbReference type="Pfam" id="PF13396"/>
    </source>
</evidence>
<dbReference type="Proteomes" id="UP001501371">
    <property type="component" value="Unassembled WGS sequence"/>
</dbReference>
<feature type="transmembrane region" description="Helical" evidence="6">
    <location>
        <begin position="53"/>
        <end position="73"/>
    </location>
</feature>
<dbReference type="Pfam" id="PF09851">
    <property type="entry name" value="SHOCT"/>
    <property type="match status" value="1"/>
</dbReference>
<evidence type="ECO:0000313" key="10">
    <source>
        <dbReference type="Proteomes" id="UP001501371"/>
    </source>
</evidence>
<proteinExistence type="predicted"/>
<evidence type="ECO:0000256" key="1">
    <source>
        <dbReference type="ARBA" id="ARBA00004651"/>
    </source>
</evidence>
<evidence type="ECO:0000256" key="4">
    <source>
        <dbReference type="ARBA" id="ARBA00022989"/>
    </source>
</evidence>
<keyword evidence="5 6" id="KW-0472">Membrane</keyword>
<evidence type="ECO:0000313" key="9">
    <source>
        <dbReference type="EMBL" id="GAA1188565.1"/>
    </source>
</evidence>
<comment type="caution">
    <text evidence="9">The sequence shown here is derived from an EMBL/GenBank/DDBJ whole genome shotgun (WGS) entry which is preliminary data.</text>
</comment>
<keyword evidence="2" id="KW-1003">Cell membrane</keyword>
<feature type="domain" description="SHOCT" evidence="7">
    <location>
        <begin position="109"/>
        <end position="136"/>
    </location>
</feature>